<organism evidence="1 2">
    <name type="scientific">Candidatus Roizmanbacteria bacterium GW2011_GWA1_41_13</name>
    <dbReference type="NCBI Taxonomy" id="1618474"/>
    <lineage>
        <taxon>Bacteria</taxon>
        <taxon>Candidatus Roizmaniibacteriota</taxon>
    </lineage>
</organism>
<dbReference type="PANTHER" id="PTHR38471:SF2">
    <property type="entry name" value="FOUR HELIX BUNDLE PROTEIN"/>
    <property type="match status" value="1"/>
</dbReference>
<dbReference type="Gene3D" id="1.20.1440.60">
    <property type="entry name" value="23S rRNA-intervening sequence"/>
    <property type="match status" value="1"/>
</dbReference>
<sequence>MENRTKPIKYDLEDRTFEFAKSCREFVKKLPKTLSNIEYSKQLIRASGSQAANYIEACEAISRNDFWHRIKICRKEAKESRLWLRLCEPVLNDRETIKELEELTQEAFELTMIFNSIAKKAPKSSDN</sequence>
<dbReference type="AlphaFoldDB" id="A0A0G0UVA6"/>
<name>A0A0G0UVA6_9BACT</name>
<accession>A0A0G0UVA6</accession>
<protein>
    <recommendedName>
        <fullName evidence="3">Four helix bundle protein</fullName>
    </recommendedName>
</protein>
<dbReference type="SUPFAM" id="SSF158446">
    <property type="entry name" value="IVS-encoded protein-like"/>
    <property type="match status" value="1"/>
</dbReference>
<dbReference type="Pfam" id="PF05635">
    <property type="entry name" value="23S_rRNA_IVP"/>
    <property type="match status" value="1"/>
</dbReference>
<gene>
    <name evidence="1" type="ORF">UU41_C0026G0012</name>
</gene>
<evidence type="ECO:0000313" key="1">
    <source>
        <dbReference type="EMBL" id="KKR92659.1"/>
    </source>
</evidence>
<evidence type="ECO:0008006" key="3">
    <source>
        <dbReference type="Google" id="ProtNLM"/>
    </source>
</evidence>
<dbReference type="NCBIfam" id="TIGR02436">
    <property type="entry name" value="four helix bundle protein"/>
    <property type="match status" value="1"/>
</dbReference>
<evidence type="ECO:0000313" key="2">
    <source>
        <dbReference type="Proteomes" id="UP000034961"/>
    </source>
</evidence>
<dbReference type="InterPro" id="IPR036583">
    <property type="entry name" value="23S_rRNA_IVS_sf"/>
</dbReference>
<reference evidence="1 2" key="1">
    <citation type="journal article" date="2015" name="Nature">
        <title>rRNA introns, odd ribosomes, and small enigmatic genomes across a large radiation of phyla.</title>
        <authorList>
            <person name="Brown C.T."/>
            <person name="Hug L.A."/>
            <person name="Thomas B.C."/>
            <person name="Sharon I."/>
            <person name="Castelle C.J."/>
            <person name="Singh A."/>
            <person name="Wilkins M.J."/>
            <person name="Williams K.H."/>
            <person name="Banfield J.F."/>
        </authorList>
    </citation>
    <scope>NUCLEOTIDE SEQUENCE [LARGE SCALE GENOMIC DNA]</scope>
</reference>
<dbReference type="Proteomes" id="UP000034961">
    <property type="component" value="Unassembled WGS sequence"/>
</dbReference>
<comment type="caution">
    <text evidence="1">The sequence shown here is derived from an EMBL/GenBank/DDBJ whole genome shotgun (WGS) entry which is preliminary data.</text>
</comment>
<dbReference type="EMBL" id="LCAN01000026">
    <property type="protein sequence ID" value="KKR92659.1"/>
    <property type="molecule type" value="Genomic_DNA"/>
</dbReference>
<dbReference type="InterPro" id="IPR012657">
    <property type="entry name" value="23S_rRNA-intervening_sequence"/>
</dbReference>
<proteinExistence type="predicted"/>
<dbReference type="PANTHER" id="PTHR38471">
    <property type="entry name" value="FOUR HELIX BUNDLE PROTEIN"/>
    <property type="match status" value="1"/>
</dbReference>